<evidence type="ECO:0000313" key="3">
    <source>
        <dbReference type="Proteomes" id="UP001202827"/>
    </source>
</evidence>
<keyword evidence="1" id="KW-0812">Transmembrane</keyword>
<evidence type="ECO:0008006" key="4">
    <source>
        <dbReference type="Google" id="ProtNLM"/>
    </source>
</evidence>
<sequence>MKPFEPALSVIDHDDPYAVAKANWLNGLPPGDQKSIVRNLIRLGFNSQTAPGLAELVLPENRDLLTDIARKVEQGDTPSEAELAVLARFDAIIDARLDAAFERADQKFRNTARVAAAGVAIVLGEAGAMFVYQSAGAEVLLLGLLVGVIAVPVAPIAKDLASAVSTAVMTFKTIRR</sequence>
<evidence type="ECO:0000313" key="2">
    <source>
        <dbReference type="EMBL" id="MCK8781905.1"/>
    </source>
</evidence>
<proteinExistence type="predicted"/>
<feature type="transmembrane region" description="Helical" evidence="1">
    <location>
        <begin position="139"/>
        <end position="157"/>
    </location>
</feature>
<gene>
    <name evidence="2" type="ORF">M0654_18150</name>
</gene>
<dbReference type="EMBL" id="JALPRY010000021">
    <property type="protein sequence ID" value="MCK8781905.1"/>
    <property type="molecule type" value="Genomic_DNA"/>
</dbReference>
<reference evidence="2 3" key="1">
    <citation type="submission" date="2022-04" db="EMBL/GenBank/DDBJ databases">
        <title>Rhizobium coralii sp. nov., isolated from coral Turbinaria peltata.</title>
        <authorList>
            <person name="Sun H."/>
        </authorList>
    </citation>
    <scope>NUCLEOTIDE SEQUENCE [LARGE SCALE GENOMIC DNA]</scope>
    <source>
        <strain evidence="2 3">NTR19</strain>
    </source>
</reference>
<dbReference type="Proteomes" id="UP001202827">
    <property type="component" value="Unassembled WGS sequence"/>
</dbReference>
<protein>
    <recommendedName>
        <fullName evidence="4">DUF2335 domain-containing protein</fullName>
    </recommendedName>
</protein>
<keyword evidence="1" id="KW-0472">Membrane</keyword>
<dbReference type="RefSeq" id="WP_248684291.1">
    <property type="nucleotide sequence ID" value="NZ_JALPRY010000021.1"/>
</dbReference>
<organism evidence="2 3">
    <name type="scientific">Neorhizobium turbinariae</name>
    <dbReference type="NCBI Taxonomy" id="2937795"/>
    <lineage>
        <taxon>Bacteria</taxon>
        <taxon>Pseudomonadati</taxon>
        <taxon>Pseudomonadota</taxon>
        <taxon>Alphaproteobacteria</taxon>
        <taxon>Hyphomicrobiales</taxon>
        <taxon>Rhizobiaceae</taxon>
        <taxon>Rhizobium/Agrobacterium group</taxon>
        <taxon>Neorhizobium</taxon>
    </lineage>
</organism>
<name>A0ABT0IVJ8_9HYPH</name>
<evidence type="ECO:0000256" key="1">
    <source>
        <dbReference type="SAM" id="Phobius"/>
    </source>
</evidence>
<feature type="transmembrane region" description="Helical" evidence="1">
    <location>
        <begin position="114"/>
        <end position="133"/>
    </location>
</feature>
<keyword evidence="3" id="KW-1185">Reference proteome</keyword>
<comment type="caution">
    <text evidence="2">The sequence shown here is derived from an EMBL/GenBank/DDBJ whole genome shotgun (WGS) entry which is preliminary data.</text>
</comment>
<accession>A0ABT0IVJ8</accession>
<keyword evidence="1" id="KW-1133">Transmembrane helix</keyword>